<dbReference type="AlphaFoldDB" id="A0A6A6YDY7"/>
<protein>
    <submittedName>
        <fullName evidence="1 3">Uncharacterized protein</fullName>
    </submittedName>
</protein>
<dbReference type="Proteomes" id="UP000504636">
    <property type="component" value="Unplaced"/>
</dbReference>
<name>A0A6A6YDY7_9PEZI</name>
<evidence type="ECO:0000313" key="2">
    <source>
        <dbReference type="Proteomes" id="UP000504636"/>
    </source>
</evidence>
<proteinExistence type="predicted"/>
<dbReference type="EMBL" id="MU003706">
    <property type="protein sequence ID" value="KAF2806950.1"/>
    <property type="molecule type" value="Genomic_DNA"/>
</dbReference>
<evidence type="ECO:0000313" key="1">
    <source>
        <dbReference type="EMBL" id="KAF2806950.1"/>
    </source>
</evidence>
<evidence type="ECO:0000313" key="3">
    <source>
        <dbReference type="RefSeq" id="XP_033573914.1"/>
    </source>
</evidence>
<accession>A0A6A6YDY7</accession>
<keyword evidence="2" id="KW-1185">Reference proteome</keyword>
<reference evidence="3" key="3">
    <citation type="submission" date="2025-04" db="UniProtKB">
        <authorList>
            <consortium name="RefSeq"/>
        </authorList>
    </citation>
    <scope>IDENTIFICATION</scope>
    <source>
        <strain evidence="3">CBS 304.34</strain>
    </source>
</reference>
<gene>
    <name evidence="1 3" type="ORF">BDZ99DRAFT_500969</name>
</gene>
<reference evidence="3" key="2">
    <citation type="submission" date="2020-04" db="EMBL/GenBank/DDBJ databases">
        <authorList>
            <consortium name="NCBI Genome Project"/>
        </authorList>
    </citation>
    <scope>NUCLEOTIDE SEQUENCE</scope>
    <source>
        <strain evidence="3">CBS 304.34</strain>
    </source>
</reference>
<dbReference type="GeneID" id="54464664"/>
<organism evidence="1">
    <name type="scientific">Mytilinidion resinicola</name>
    <dbReference type="NCBI Taxonomy" id="574789"/>
    <lineage>
        <taxon>Eukaryota</taxon>
        <taxon>Fungi</taxon>
        <taxon>Dikarya</taxon>
        <taxon>Ascomycota</taxon>
        <taxon>Pezizomycotina</taxon>
        <taxon>Dothideomycetes</taxon>
        <taxon>Pleosporomycetidae</taxon>
        <taxon>Mytilinidiales</taxon>
        <taxon>Mytilinidiaceae</taxon>
        <taxon>Mytilinidion</taxon>
    </lineage>
</organism>
<dbReference type="RefSeq" id="XP_033573914.1">
    <property type="nucleotide sequence ID" value="XM_033723771.1"/>
</dbReference>
<reference evidence="1 3" key="1">
    <citation type="journal article" date="2020" name="Stud. Mycol.">
        <title>101 Dothideomycetes genomes: a test case for predicting lifestyles and emergence of pathogens.</title>
        <authorList>
            <person name="Haridas S."/>
            <person name="Albert R."/>
            <person name="Binder M."/>
            <person name="Bloem J."/>
            <person name="Labutti K."/>
            <person name="Salamov A."/>
            <person name="Andreopoulos B."/>
            <person name="Baker S."/>
            <person name="Barry K."/>
            <person name="Bills G."/>
            <person name="Bluhm B."/>
            <person name="Cannon C."/>
            <person name="Castanera R."/>
            <person name="Culley D."/>
            <person name="Daum C."/>
            <person name="Ezra D."/>
            <person name="Gonzalez J."/>
            <person name="Henrissat B."/>
            <person name="Kuo A."/>
            <person name="Liang C."/>
            <person name="Lipzen A."/>
            <person name="Lutzoni F."/>
            <person name="Magnuson J."/>
            <person name="Mondo S."/>
            <person name="Nolan M."/>
            <person name="Ohm R."/>
            <person name="Pangilinan J."/>
            <person name="Park H.-J."/>
            <person name="Ramirez L."/>
            <person name="Alfaro M."/>
            <person name="Sun H."/>
            <person name="Tritt A."/>
            <person name="Yoshinaga Y."/>
            <person name="Zwiers L.-H."/>
            <person name="Turgeon B."/>
            <person name="Goodwin S."/>
            <person name="Spatafora J."/>
            <person name="Crous P."/>
            <person name="Grigoriev I."/>
        </authorList>
    </citation>
    <scope>NUCLEOTIDE SEQUENCE</scope>
    <source>
        <strain evidence="1 3">CBS 304.34</strain>
    </source>
</reference>
<sequence>MTLITWSITSIVTLRLHIHSFFEICARASAIARYLFLDHGLELPSTHNTSNIPAIEARSLLLDLPGELRNSIYAAEFGEGCYLCVTFGSDRRLRVFPPNGDNNSNVATTLDGFKINHLLRRESRTFFYGKEFRFFEDGKSSRDVARAFLAAIGPRGRELNSGCNSYNLGSTTHTVHGHLRTDLELLA</sequence>